<dbReference type="Proteomes" id="UP001176940">
    <property type="component" value="Unassembled WGS sequence"/>
</dbReference>
<evidence type="ECO:0000259" key="4">
    <source>
        <dbReference type="Pfam" id="PF00370"/>
    </source>
</evidence>
<evidence type="ECO:0000256" key="2">
    <source>
        <dbReference type="ARBA" id="ARBA00022679"/>
    </source>
</evidence>
<gene>
    <name evidence="5" type="ORF">RIMI_LOCUS13681909</name>
</gene>
<sequence>MRALLASLQTMRKRETREVDGHTGIVRPDLLQQYDAAGTIQDYVVSMLCGLQRPVMSGQNATSWGYFNTRTKTWNTDILEACGFPLRLLPTVVDAGSIAGKTSYEWCGISQGTEVGVALGDFQCSVYSSLKESTDAVLNISTSAQLTFSMPEGFQPEDHPGPAEAVTYYPYFQDRYLAVAASLNGGNVFASFVTMLAQWTAELGLETSDSNIYSRVISSALSVSDAHLTICPTLFGERHSPDCRASVTDLTSADLSLGHVTRALCRGIIHNIHSMLPSHRLRESGIRRIIGSGSALARNSALKQEVEKYFPFPIVYGNDVDAAVGAAVAMVHQ</sequence>
<keyword evidence="3" id="KW-0418">Kinase</keyword>
<dbReference type="SUPFAM" id="SSF53067">
    <property type="entry name" value="Actin-like ATPase domain"/>
    <property type="match status" value="2"/>
</dbReference>
<evidence type="ECO:0000256" key="1">
    <source>
        <dbReference type="ARBA" id="ARBA00009156"/>
    </source>
</evidence>
<evidence type="ECO:0000313" key="5">
    <source>
        <dbReference type="EMBL" id="CAJ0951994.1"/>
    </source>
</evidence>
<keyword evidence="2" id="KW-0808">Transferase</keyword>
<evidence type="ECO:0000256" key="3">
    <source>
        <dbReference type="ARBA" id="ARBA00022777"/>
    </source>
</evidence>
<accession>A0ABN9LVN0</accession>
<dbReference type="PANTHER" id="PTHR10196:SF67">
    <property type="entry name" value="SEDOHEPTULOKINASE"/>
    <property type="match status" value="1"/>
</dbReference>
<evidence type="ECO:0000313" key="6">
    <source>
        <dbReference type="Proteomes" id="UP001176940"/>
    </source>
</evidence>
<comment type="similarity">
    <text evidence="1">Belongs to the FGGY kinase family.</text>
</comment>
<comment type="caution">
    <text evidence="5">The sequence shown here is derived from an EMBL/GenBank/DDBJ whole genome shotgun (WGS) entry which is preliminary data.</text>
</comment>
<dbReference type="InterPro" id="IPR018484">
    <property type="entry name" value="FGGY_N"/>
</dbReference>
<dbReference type="EMBL" id="CAUEEQ010034169">
    <property type="protein sequence ID" value="CAJ0951994.1"/>
    <property type="molecule type" value="Genomic_DNA"/>
</dbReference>
<dbReference type="Gene3D" id="3.30.420.40">
    <property type="match status" value="2"/>
</dbReference>
<dbReference type="PANTHER" id="PTHR10196">
    <property type="entry name" value="SUGAR KINASE"/>
    <property type="match status" value="1"/>
</dbReference>
<protein>
    <recommendedName>
        <fullName evidence="4">Carbohydrate kinase FGGY N-terminal domain-containing protein</fullName>
    </recommendedName>
</protein>
<proteinExistence type="inferred from homology"/>
<dbReference type="InterPro" id="IPR043129">
    <property type="entry name" value="ATPase_NBD"/>
</dbReference>
<reference evidence="5" key="1">
    <citation type="submission" date="2023-07" db="EMBL/GenBank/DDBJ databases">
        <authorList>
            <person name="Stuckert A."/>
        </authorList>
    </citation>
    <scope>NUCLEOTIDE SEQUENCE</scope>
</reference>
<keyword evidence="6" id="KW-1185">Reference proteome</keyword>
<dbReference type="CDD" id="cd07777">
    <property type="entry name" value="ASKHA_NBD_FGGY_SHK"/>
    <property type="match status" value="1"/>
</dbReference>
<name>A0ABN9LVN0_9NEOB</name>
<feature type="domain" description="Carbohydrate kinase FGGY N-terminal" evidence="4">
    <location>
        <begin position="28"/>
        <end position="125"/>
    </location>
</feature>
<organism evidence="5 6">
    <name type="scientific">Ranitomeya imitator</name>
    <name type="common">mimic poison frog</name>
    <dbReference type="NCBI Taxonomy" id="111125"/>
    <lineage>
        <taxon>Eukaryota</taxon>
        <taxon>Metazoa</taxon>
        <taxon>Chordata</taxon>
        <taxon>Craniata</taxon>
        <taxon>Vertebrata</taxon>
        <taxon>Euteleostomi</taxon>
        <taxon>Amphibia</taxon>
        <taxon>Batrachia</taxon>
        <taxon>Anura</taxon>
        <taxon>Neobatrachia</taxon>
        <taxon>Hyloidea</taxon>
        <taxon>Dendrobatidae</taxon>
        <taxon>Dendrobatinae</taxon>
        <taxon>Ranitomeya</taxon>
    </lineage>
</organism>
<dbReference type="Pfam" id="PF00370">
    <property type="entry name" value="FGGY_N"/>
    <property type="match status" value="1"/>
</dbReference>